<reference evidence="1" key="2">
    <citation type="journal article" date="2022" name="New Phytol.">
        <title>Evolutionary transition to the ectomycorrhizal habit in the genomes of a hyperdiverse lineage of mushroom-forming fungi.</title>
        <authorList>
            <person name="Looney B."/>
            <person name="Miyauchi S."/>
            <person name="Morin E."/>
            <person name="Drula E."/>
            <person name="Courty P.E."/>
            <person name="Kohler A."/>
            <person name="Kuo A."/>
            <person name="LaButti K."/>
            <person name="Pangilinan J."/>
            <person name="Lipzen A."/>
            <person name="Riley R."/>
            <person name="Andreopoulos W."/>
            <person name="He G."/>
            <person name="Johnson J."/>
            <person name="Nolan M."/>
            <person name="Tritt A."/>
            <person name="Barry K.W."/>
            <person name="Grigoriev I.V."/>
            <person name="Nagy L.G."/>
            <person name="Hibbett D."/>
            <person name="Henrissat B."/>
            <person name="Matheny P.B."/>
            <person name="Labbe J."/>
            <person name="Martin F.M."/>
        </authorList>
    </citation>
    <scope>NUCLEOTIDE SEQUENCE</scope>
    <source>
        <strain evidence="1">FP105234-sp</strain>
    </source>
</reference>
<proteinExistence type="predicted"/>
<keyword evidence="2" id="KW-1185">Reference proteome</keyword>
<reference evidence="1" key="1">
    <citation type="submission" date="2021-02" db="EMBL/GenBank/DDBJ databases">
        <authorList>
            <consortium name="DOE Joint Genome Institute"/>
            <person name="Ahrendt S."/>
            <person name="Looney B.P."/>
            <person name="Miyauchi S."/>
            <person name="Morin E."/>
            <person name="Drula E."/>
            <person name="Courty P.E."/>
            <person name="Chicoki N."/>
            <person name="Fauchery L."/>
            <person name="Kohler A."/>
            <person name="Kuo A."/>
            <person name="Labutti K."/>
            <person name="Pangilinan J."/>
            <person name="Lipzen A."/>
            <person name="Riley R."/>
            <person name="Andreopoulos W."/>
            <person name="He G."/>
            <person name="Johnson J."/>
            <person name="Barry K.W."/>
            <person name="Grigoriev I.V."/>
            <person name="Nagy L."/>
            <person name="Hibbett D."/>
            <person name="Henrissat B."/>
            <person name="Matheny P.B."/>
            <person name="Labbe J."/>
            <person name="Martin F."/>
        </authorList>
    </citation>
    <scope>NUCLEOTIDE SEQUENCE</scope>
    <source>
        <strain evidence="1">FP105234-sp</strain>
    </source>
</reference>
<feature type="non-terminal residue" evidence="1">
    <location>
        <position position="171"/>
    </location>
</feature>
<comment type="caution">
    <text evidence="1">The sequence shown here is derived from an EMBL/GenBank/DDBJ whole genome shotgun (WGS) entry which is preliminary data.</text>
</comment>
<evidence type="ECO:0000313" key="2">
    <source>
        <dbReference type="Proteomes" id="UP000814033"/>
    </source>
</evidence>
<dbReference type="EMBL" id="MU275970">
    <property type="protein sequence ID" value="KAI0044840.1"/>
    <property type="molecule type" value="Genomic_DNA"/>
</dbReference>
<evidence type="ECO:0000313" key="1">
    <source>
        <dbReference type="EMBL" id="KAI0044840.1"/>
    </source>
</evidence>
<accession>A0ACB8RLA7</accession>
<gene>
    <name evidence="1" type="ORF">FA95DRAFT_1608239</name>
</gene>
<sequence>MASRVLSRLPQQAQFYIQTLDPSKLIPSDFIDLSGRNRVTYNARLADNSRIRNVAAISYAYSAGNNARFPTDTRGFLYFHAPSCEVRFRLTSKDPRHFAEGTDLELPSGEPWCFRRIVLATQARAAGFRALLVQEGVRMDALASSLHGAQLSLYQRRKHMRRVTRLGETFP</sequence>
<organism evidence="1 2">
    <name type="scientific">Auriscalpium vulgare</name>
    <dbReference type="NCBI Taxonomy" id="40419"/>
    <lineage>
        <taxon>Eukaryota</taxon>
        <taxon>Fungi</taxon>
        <taxon>Dikarya</taxon>
        <taxon>Basidiomycota</taxon>
        <taxon>Agaricomycotina</taxon>
        <taxon>Agaricomycetes</taxon>
        <taxon>Russulales</taxon>
        <taxon>Auriscalpiaceae</taxon>
        <taxon>Auriscalpium</taxon>
    </lineage>
</organism>
<name>A0ACB8RLA7_9AGAM</name>
<protein>
    <submittedName>
        <fullName evidence="1">Uncharacterized protein</fullName>
    </submittedName>
</protein>
<dbReference type="Proteomes" id="UP000814033">
    <property type="component" value="Unassembled WGS sequence"/>
</dbReference>